<feature type="transmembrane region" description="Helical" evidence="7">
    <location>
        <begin position="153"/>
        <end position="178"/>
    </location>
</feature>
<proteinExistence type="predicted"/>
<evidence type="ECO:0000256" key="2">
    <source>
        <dbReference type="ARBA" id="ARBA00022475"/>
    </source>
</evidence>
<protein>
    <recommendedName>
        <fullName evidence="8">G-protein coupled receptors family 1 profile domain-containing protein</fullName>
    </recommendedName>
</protein>
<dbReference type="PANTHER" id="PTHR22750">
    <property type="entry name" value="G-PROTEIN COUPLED RECEPTOR"/>
    <property type="match status" value="1"/>
</dbReference>
<reference evidence="9 10" key="1">
    <citation type="submission" date="2024-10" db="EMBL/GenBank/DDBJ databases">
        <authorList>
            <person name="Kim D."/>
        </authorList>
    </citation>
    <scope>NUCLEOTIDE SEQUENCE [LARGE SCALE GENOMIC DNA]</scope>
    <source>
        <strain evidence="9">BH-2024</strain>
    </source>
</reference>
<feature type="transmembrane region" description="Helical" evidence="7">
    <location>
        <begin position="33"/>
        <end position="57"/>
    </location>
</feature>
<comment type="subcellular location">
    <subcellularLocation>
        <location evidence="1">Cell membrane</location>
        <topology evidence="1">Multi-pass membrane protein</topology>
    </subcellularLocation>
</comment>
<dbReference type="AlphaFoldDB" id="A0ABD2MBP0"/>
<dbReference type="EMBL" id="JBICBT010000056">
    <property type="protein sequence ID" value="KAL3124921.1"/>
    <property type="molecule type" value="Genomic_DNA"/>
</dbReference>
<evidence type="ECO:0000256" key="5">
    <source>
        <dbReference type="ARBA" id="ARBA00023136"/>
    </source>
</evidence>
<sequence>MQYQTSCFGNSSVWPVNSKEDDRDYALRMYQGWLLLPFVATALPLTSLYIFASVRAIRSRSVSRKFSALLINRAIGDFFASFVSFAAVLYLLISVNHISVHWITFLNSFFTSCFWSGLITYTSIGFLKLYGIAKPFQYKEMVTMERCVMFIKLSWLCFALIMLATMGFTFLVKIEFLANWTGCKVENCLSWMYRVRNIFTILLYFSTLFCFVVTVVLIKKAKQRSGTLRAGTLNSEQQQRCFRRRYQFPLVKLSLGVGTFAIFHLPYTLWMIALMFSSNCYFILHYNLMQISLGLIRLFVLIRIILDVFVGFMDKELRREVFQLFRFRSVSKPTQNTLPKLSTTTNSGVLSSDSMPTENCGAAIERNGARRKETAYNKAQNEQQQKKKTKMSSVKIVPKTAEDKTGEVKRKWHSERRESMEMEERPKTN</sequence>
<feature type="compositionally biased region" description="Basic and acidic residues" evidence="6">
    <location>
        <begin position="400"/>
        <end position="429"/>
    </location>
</feature>
<feature type="transmembrane region" description="Helical" evidence="7">
    <location>
        <begin position="288"/>
        <end position="310"/>
    </location>
</feature>
<evidence type="ECO:0000256" key="1">
    <source>
        <dbReference type="ARBA" id="ARBA00004651"/>
    </source>
</evidence>
<keyword evidence="5 7" id="KW-0472">Membrane</keyword>
<evidence type="ECO:0000256" key="6">
    <source>
        <dbReference type="SAM" id="MobiDB-lite"/>
    </source>
</evidence>
<feature type="transmembrane region" description="Helical" evidence="7">
    <location>
        <begin position="78"/>
        <end position="103"/>
    </location>
</feature>
<feature type="transmembrane region" description="Helical" evidence="7">
    <location>
        <begin position="198"/>
        <end position="218"/>
    </location>
</feature>
<keyword evidence="2" id="KW-1003">Cell membrane</keyword>
<comment type="caution">
    <text evidence="9">The sequence shown here is derived from an EMBL/GenBank/DDBJ whole genome shotgun (WGS) entry which is preliminary data.</text>
</comment>
<dbReference type="GO" id="GO:0005886">
    <property type="term" value="C:plasma membrane"/>
    <property type="evidence" value="ECO:0007669"/>
    <property type="project" value="UniProtKB-SubCell"/>
</dbReference>
<feature type="domain" description="G-protein coupled receptors family 1 profile" evidence="8">
    <location>
        <begin position="46"/>
        <end position="311"/>
    </location>
</feature>
<evidence type="ECO:0000256" key="4">
    <source>
        <dbReference type="ARBA" id="ARBA00022989"/>
    </source>
</evidence>
<evidence type="ECO:0000313" key="10">
    <source>
        <dbReference type="Proteomes" id="UP001620626"/>
    </source>
</evidence>
<evidence type="ECO:0000313" key="9">
    <source>
        <dbReference type="EMBL" id="KAL3124921.1"/>
    </source>
</evidence>
<feature type="region of interest" description="Disordered" evidence="6">
    <location>
        <begin position="367"/>
        <end position="429"/>
    </location>
</feature>
<dbReference type="Gene3D" id="1.20.1070.10">
    <property type="entry name" value="Rhodopsin 7-helix transmembrane proteins"/>
    <property type="match status" value="1"/>
</dbReference>
<gene>
    <name evidence="9" type="ORF">niasHT_001814</name>
</gene>
<organism evidence="9 10">
    <name type="scientific">Heterodera trifolii</name>
    <dbReference type="NCBI Taxonomy" id="157864"/>
    <lineage>
        <taxon>Eukaryota</taxon>
        <taxon>Metazoa</taxon>
        <taxon>Ecdysozoa</taxon>
        <taxon>Nematoda</taxon>
        <taxon>Chromadorea</taxon>
        <taxon>Rhabditida</taxon>
        <taxon>Tylenchina</taxon>
        <taxon>Tylenchomorpha</taxon>
        <taxon>Tylenchoidea</taxon>
        <taxon>Heteroderidae</taxon>
        <taxon>Heteroderinae</taxon>
        <taxon>Heterodera</taxon>
    </lineage>
</organism>
<name>A0ABD2MBP0_9BILA</name>
<feature type="transmembrane region" description="Helical" evidence="7">
    <location>
        <begin position="109"/>
        <end position="132"/>
    </location>
</feature>
<dbReference type="InterPro" id="IPR017452">
    <property type="entry name" value="GPCR_Rhodpsn_7TM"/>
</dbReference>
<dbReference type="CDD" id="cd00637">
    <property type="entry name" value="7tm_classA_rhodopsin-like"/>
    <property type="match status" value="1"/>
</dbReference>
<feature type="transmembrane region" description="Helical" evidence="7">
    <location>
        <begin position="253"/>
        <end position="276"/>
    </location>
</feature>
<evidence type="ECO:0000256" key="7">
    <source>
        <dbReference type="SAM" id="Phobius"/>
    </source>
</evidence>
<keyword evidence="10" id="KW-1185">Reference proteome</keyword>
<accession>A0ABD2MBP0</accession>
<dbReference type="PROSITE" id="PS50262">
    <property type="entry name" value="G_PROTEIN_RECEP_F1_2"/>
    <property type="match status" value="1"/>
</dbReference>
<dbReference type="Proteomes" id="UP001620626">
    <property type="component" value="Unassembled WGS sequence"/>
</dbReference>
<evidence type="ECO:0000256" key="3">
    <source>
        <dbReference type="ARBA" id="ARBA00022692"/>
    </source>
</evidence>
<evidence type="ECO:0000259" key="8">
    <source>
        <dbReference type="PROSITE" id="PS50262"/>
    </source>
</evidence>
<keyword evidence="4 7" id="KW-1133">Transmembrane helix</keyword>
<keyword evidence="3 7" id="KW-0812">Transmembrane</keyword>
<dbReference type="SUPFAM" id="SSF81321">
    <property type="entry name" value="Family A G protein-coupled receptor-like"/>
    <property type="match status" value="1"/>
</dbReference>